<feature type="compositionally biased region" description="Low complexity" evidence="2">
    <location>
        <begin position="986"/>
        <end position="1002"/>
    </location>
</feature>
<dbReference type="GO" id="GO:0005737">
    <property type="term" value="C:cytoplasm"/>
    <property type="evidence" value="ECO:0000318"/>
    <property type="project" value="GO_Central"/>
</dbReference>
<dbReference type="InterPro" id="IPR001245">
    <property type="entry name" value="Ser-Thr/Tyr_kinase_cat_dom"/>
</dbReference>
<feature type="compositionally biased region" description="Low complexity" evidence="2">
    <location>
        <begin position="202"/>
        <end position="220"/>
    </location>
</feature>
<feature type="compositionally biased region" description="Gly residues" evidence="2">
    <location>
        <begin position="967"/>
        <end position="978"/>
    </location>
</feature>
<dbReference type="InterPro" id="IPR008266">
    <property type="entry name" value="Tyr_kinase_AS"/>
</dbReference>
<feature type="binding site" evidence="1">
    <location>
        <position position="1271"/>
    </location>
    <ligand>
        <name>ATP</name>
        <dbReference type="ChEBI" id="CHEBI:30616"/>
    </ligand>
</feature>
<dbReference type="GeneID" id="5721235"/>
<evidence type="ECO:0000256" key="3">
    <source>
        <dbReference type="SAM" id="Phobius"/>
    </source>
</evidence>
<feature type="region of interest" description="Disordered" evidence="2">
    <location>
        <begin position="1221"/>
        <end position="1240"/>
    </location>
</feature>
<accession>A0A2K3DVE5</accession>
<dbReference type="RefSeq" id="XP_042925572.1">
    <property type="nucleotide sequence ID" value="XM_043060443.1"/>
</dbReference>
<dbReference type="InterPro" id="IPR000719">
    <property type="entry name" value="Prot_kinase_dom"/>
</dbReference>
<dbReference type="Gene3D" id="3.30.200.20">
    <property type="entry name" value="Phosphorylase Kinase, domain 1"/>
    <property type="match status" value="1"/>
</dbReference>
<evidence type="ECO:0000313" key="5">
    <source>
        <dbReference type="EMBL" id="PNW84498.1"/>
    </source>
</evidence>
<keyword evidence="1" id="KW-0067">ATP-binding</keyword>
<name>A0A2K3DVE5_CHLRE</name>
<dbReference type="Gramene" id="PNW84498">
    <property type="protein sequence ID" value="PNW84498"/>
    <property type="gene ID" value="CHLRE_03g146067v5"/>
</dbReference>
<dbReference type="PANTHER" id="PTHR44329">
    <property type="entry name" value="SERINE/THREONINE-PROTEIN KINASE TNNI3K-RELATED"/>
    <property type="match status" value="1"/>
</dbReference>
<proteinExistence type="predicted"/>
<dbReference type="PANTHER" id="PTHR44329:SF289">
    <property type="entry name" value="SERINE_THREONINE-PROTEIN KINASE VIK"/>
    <property type="match status" value="1"/>
</dbReference>
<feature type="region of interest" description="Disordered" evidence="2">
    <location>
        <begin position="202"/>
        <end position="225"/>
    </location>
</feature>
<feature type="compositionally biased region" description="Basic and acidic residues" evidence="2">
    <location>
        <begin position="947"/>
        <end position="966"/>
    </location>
</feature>
<feature type="transmembrane region" description="Helical" evidence="3">
    <location>
        <begin position="1043"/>
        <end position="1062"/>
    </location>
</feature>
<dbReference type="Pfam" id="PF00069">
    <property type="entry name" value="Pkinase"/>
    <property type="match status" value="1"/>
</dbReference>
<dbReference type="SUPFAM" id="SSF56112">
    <property type="entry name" value="Protein kinase-like (PK-like)"/>
    <property type="match status" value="1"/>
</dbReference>
<feature type="domain" description="Protein kinase" evidence="4">
    <location>
        <begin position="1244"/>
        <end position="1829"/>
    </location>
</feature>
<dbReference type="Proteomes" id="UP000006906">
    <property type="component" value="Chromosome 3"/>
</dbReference>
<dbReference type="OrthoDB" id="550936at2759"/>
<keyword evidence="3" id="KW-0472">Membrane</keyword>
<keyword evidence="1" id="KW-0547">Nucleotide-binding</keyword>
<dbReference type="Pfam" id="PF07714">
    <property type="entry name" value="PK_Tyr_Ser-Thr"/>
    <property type="match status" value="1"/>
</dbReference>
<protein>
    <recommendedName>
        <fullName evidence="4">Protein kinase domain-containing protein</fullName>
    </recommendedName>
</protein>
<feature type="compositionally biased region" description="Low complexity" evidence="2">
    <location>
        <begin position="1183"/>
        <end position="1197"/>
    </location>
</feature>
<keyword evidence="3" id="KW-0812">Transmembrane</keyword>
<dbReference type="GO" id="GO:0004672">
    <property type="term" value="F:protein kinase activity"/>
    <property type="evidence" value="ECO:0000318"/>
    <property type="project" value="GO_Central"/>
</dbReference>
<feature type="compositionally biased region" description="Low complexity" evidence="2">
    <location>
        <begin position="1401"/>
        <end position="1422"/>
    </location>
</feature>
<evidence type="ECO:0000259" key="4">
    <source>
        <dbReference type="PROSITE" id="PS50011"/>
    </source>
</evidence>
<feature type="compositionally biased region" description="Gly residues" evidence="2">
    <location>
        <begin position="1581"/>
        <end position="1600"/>
    </location>
</feature>
<feature type="region of interest" description="Disordered" evidence="2">
    <location>
        <begin position="1381"/>
        <end position="1424"/>
    </location>
</feature>
<feature type="compositionally biased region" description="Low complexity" evidence="2">
    <location>
        <begin position="1601"/>
        <end position="1630"/>
    </location>
</feature>
<dbReference type="InterPro" id="IPR017441">
    <property type="entry name" value="Protein_kinase_ATP_BS"/>
</dbReference>
<dbReference type="GO" id="GO:0005524">
    <property type="term" value="F:ATP binding"/>
    <property type="evidence" value="ECO:0007669"/>
    <property type="project" value="UniProtKB-UniRule"/>
</dbReference>
<dbReference type="InParanoid" id="A0A2K3DVE5"/>
<feature type="region of interest" description="Disordered" evidence="2">
    <location>
        <begin position="1507"/>
        <end position="1630"/>
    </location>
</feature>
<feature type="region of interest" description="Disordered" evidence="2">
    <location>
        <begin position="941"/>
        <end position="1010"/>
    </location>
</feature>
<feature type="compositionally biased region" description="Low complexity" evidence="2">
    <location>
        <begin position="1548"/>
        <end position="1557"/>
    </location>
</feature>
<feature type="region of interest" description="Disordered" evidence="2">
    <location>
        <begin position="1160"/>
        <end position="1197"/>
    </location>
</feature>
<dbReference type="Gene3D" id="1.10.510.10">
    <property type="entry name" value="Transferase(Phosphotransferase) domain 1"/>
    <property type="match status" value="2"/>
</dbReference>
<evidence type="ECO:0000256" key="2">
    <source>
        <dbReference type="SAM" id="MobiDB-lite"/>
    </source>
</evidence>
<keyword evidence="6" id="KW-1185">Reference proteome</keyword>
<feature type="transmembrane region" description="Helical" evidence="3">
    <location>
        <begin position="912"/>
        <end position="937"/>
    </location>
</feature>
<feature type="compositionally biased region" description="Gly residues" evidence="2">
    <location>
        <begin position="897"/>
        <end position="909"/>
    </location>
</feature>
<reference evidence="5 6" key="1">
    <citation type="journal article" date="2007" name="Science">
        <title>The Chlamydomonas genome reveals the evolution of key animal and plant functions.</title>
        <authorList>
            <person name="Merchant S.S."/>
            <person name="Prochnik S.E."/>
            <person name="Vallon O."/>
            <person name="Harris E.H."/>
            <person name="Karpowicz S.J."/>
            <person name="Witman G.B."/>
            <person name="Terry A."/>
            <person name="Salamov A."/>
            <person name="Fritz-Laylin L.K."/>
            <person name="Marechal-Drouard L."/>
            <person name="Marshall W.F."/>
            <person name="Qu L.H."/>
            <person name="Nelson D.R."/>
            <person name="Sanderfoot A.A."/>
            <person name="Spalding M.H."/>
            <person name="Kapitonov V.V."/>
            <person name="Ren Q."/>
            <person name="Ferris P."/>
            <person name="Lindquist E."/>
            <person name="Shapiro H."/>
            <person name="Lucas S.M."/>
            <person name="Grimwood J."/>
            <person name="Schmutz J."/>
            <person name="Cardol P."/>
            <person name="Cerutti H."/>
            <person name="Chanfreau G."/>
            <person name="Chen C.L."/>
            <person name="Cognat V."/>
            <person name="Croft M.T."/>
            <person name="Dent R."/>
            <person name="Dutcher S."/>
            <person name="Fernandez E."/>
            <person name="Fukuzawa H."/>
            <person name="Gonzalez-Ballester D."/>
            <person name="Gonzalez-Halphen D."/>
            <person name="Hallmann A."/>
            <person name="Hanikenne M."/>
            <person name="Hippler M."/>
            <person name="Inwood W."/>
            <person name="Jabbari K."/>
            <person name="Kalanon M."/>
            <person name="Kuras R."/>
            <person name="Lefebvre P.A."/>
            <person name="Lemaire S.D."/>
            <person name="Lobanov A.V."/>
            <person name="Lohr M."/>
            <person name="Manuell A."/>
            <person name="Meier I."/>
            <person name="Mets L."/>
            <person name="Mittag M."/>
            <person name="Mittelmeier T."/>
            <person name="Moroney J.V."/>
            <person name="Moseley J."/>
            <person name="Napoli C."/>
            <person name="Nedelcu A.M."/>
            <person name="Niyogi K."/>
            <person name="Novoselov S.V."/>
            <person name="Paulsen I.T."/>
            <person name="Pazour G."/>
            <person name="Purton S."/>
            <person name="Ral J.P."/>
            <person name="Riano-Pachon D.M."/>
            <person name="Riekhof W."/>
            <person name="Rymarquis L."/>
            <person name="Schroda M."/>
            <person name="Stern D."/>
            <person name="Umen J."/>
            <person name="Willows R."/>
            <person name="Wilson N."/>
            <person name="Zimmer S.L."/>
            <person name="Allmer J."/>
            <person name="Balk J."/>
            <person name="Bisova K."/>
            <person name="Chen C.J."/>
            <person name="Elias M."/>
            <person name="Gendler K."/>
            <person name="Hauser C."/>
            <person name="Lamb M.R."/>
            <person name="Ledford H."/>
            <person name="Long J.C."/>
            <person name="Minagawa J."/>
            <person name="Page M.D."/>
            <person name="Pan J."/>
            <person name="Pootakham W."/>
            <person name="Roje S."/>
            <person name="Rose A."/>
            <person name="Stahlberg E."/>
            <person name="Terauchi A.M."/>
            <person name="Yang P."/>
            <person name="Ball S."/>
            <person name="Bowler C."/>
            <person name="Dieckmann C.L."/>
            <person name="Gladyshev V.N."/>
            <person name="Green P."/>
            <person name="Jorgensen R."/>
            <person name="Mayfield S."/>
            <person name="Mueller-Roeber B."/>
            <person name="Rajamani S."/>
            <person name="Sayre R.T."/>
            <person name="Brokstein P."/>
            <person name="Dubchak I."/>
            <person name="Goodstein D."/>
            <person name="Hornick L."/>
            <person name="Huang Y.W."/>
            <person name="Jhaveri J."/>
            <person name="Luo Y."/>
            <person name="Martinez D."/>
            <person name="Ngau W.C."/>
            <person name="Otillar B."/>
            <person name="Poliakov A."/>
            <person name="Porter A."/>
            <person name="Szajkowski L."/>
            <person name="Werner G."/>
            <person name="Zhou K."/>
            <person name="Grigoriev I.V."/>
            <person name="Rokhsar D.S."/>
            <person name="Grossman A.R."/>
        </authorList>
    </citation>
    <scope>NUCLEOTIDE SEQUENCE [LARGE SCALE GENOMIC DNA]</scope>
    <source>
        <strain evidence="6">CC-503</strain>
    </source>
</reference>
<dbReference type="STRING" id="3055.A0A2K3DVE5"/>
<dbReference type="PROSITE" id="PS00107">
    <property type="entry name" value="PROTEIN_KINASE_ATP"/>
    <property type="match status" value="1"/>
</dbReference>
<feature type="compositionally biased region" description="Gly residues" evidence="2">
    <location>
        <begin position="1230"/>
        <end position="1239"/>
    </location>
</feature>
<dbReference type="InterPro" id="IPR011009">
    <property type="entry name" value="Kinase-like_dom_sf"/>
</dbReference>
<evidence type="ECO:0000313" key="6">
    <source>
        <dbReference type="Proteomes" id="UP000006906"/>
    </source>
</evidence>
<dbReference type="EMBL" id="CM008964">
    <property type="protein sequence ID" value="PNW84498.1"/>
    <property type="molecule type" value="Genomic_DNA"/>
</dbReference>
<evidence type="ECO:0000256" key="1">
    <source>
        <dbReference type="PROSITE-ProRule" id="PRU10141"/>
    </source>
</evidence>
<dbReference type="KEGG" id="cre:CHLRE_03g146067v5"/>
<dbReference type="GO" id="GO:0007165">
    <property type="term" value="P:signal transduction"/>
    <property type="evidence" value="ECO:0000318"/>
    <property type="project" value="GO_Central"/>
</dbReference>
<sequence length="1848" mass="182855">MTPSLVPRLQSRRAAWDKARRSFWALTPIVTLSTSEFCSITILVLSLIGRSYGGGCDWTAPSKPNGVWTLSGCSLVLGTNQTETAGNGTGGLVTRAGREPLDWLPPGWKPPAGNASSALLHNLTLALPTCDTLWDLAAAECTFRASARWPTPGLQAGAAFLFYRSVQGLRSAAVAVNITCPPDLWAASLAASVFAVATASPANNNSSNNSSNSSSGNSTSSGGGGWSSVYGGSPVPLAPCATATVTSGDELVAALAALQQSAARVLLTLAANVSLPPTGGPTPMRLAVAPEDGLSLAARVYRNVTLVGGGSAAPYGARLLTAEYLTALAAAEAAAAAAAGGGGGGSSSSLSALLGGATPGGTEVNFRQRRNGAYLSGRAAQASAGEVPGGAEGLRPVLTLAHVHIVNIPPGPPSSWPMGLMSTFHWWLGGTDKVGPVAPQLIALRCATTGTPAELSYQLGWYRLLVAVSRADRDKAAWMASWANPLLQVRSPEDGTITTYNQAGAFRAYYNTSVQTKVLLTTPGANEFDMWTDLPAVPPPAAALANTTGAAAPAAAALLPPTAFAFANSTAELLALMQEPWVGTGSSAPYGRFIFLLRNMSLSADDGLWPQGGAALSYNVTLFGPTRGYPPVRLDTGSLPLVSAAAAAPSASAVVLVRFLRLQLAGSIVRALTAVPRAAVADAPPDAAVVLAATPELRAWRDRCLGSAAANSTGGSSTGVAPATATGTAAVWQAEAYSSVLELPAASLVPLLAPTTPAAAANATAAGGLPSQLQLPAGPASALVALAALSQPGAVVYPSVYNNSSSTVELLLRNGSLLLPGGDATTSGGSSGSSGGSWLAAYGSSLLATPSASASVEEGACDAGSLLMILQSLSDSQRGVQPQQDASQSPPPPPQGTAGGGSSSGGGGSSDVGAIVGGVVGGVVGVAVVAAALVVWLRARSKRQHMQQKDKDDIEKPTPAAVEERVGGGGGGGGGSISGNGKAPHADSSTAASGGGAMSPASRSEDATAAATGTTHVLLSAGVPAAAGVAVAPPDAAAARGEASVAAGAVAAAVVVAAAAAADVHTPQPLLPPSGRLVQVHSDDAGAHRQNHDQQLRLQHAAAGFQDGGVGVGVSGGGGDGAAMTGLTFSTFSSPPQEGLVPSFGGGGSPLPAVAAATAQHKQRQRTMAQQMRLEGGSGSDGGAASPAAAAAAGTETTQTAADLAQMIEEYTAAAAAGAANASSTSSGGPESGRGGGKPVPGAYAPPRVLGRGAFGVVVLGEWRGLPAAIKVMMFTAGDAKRAHRLAREVALTTSLSHPHVVPTYNYTLETLPADGGAPSVLGPAAIKSGGRREVAAAMAETLAADDPLAVVRLRLVMQYCEGGSLGAALKAGRFDQQQLTQLPWGGGPPLSAGAQAARTSPSTPSQGPAAAAGGPSSRQQSVRPAANMPLALVAALDVLSGLRYLHACNVVHGDLSENNILLKSVHAELSPTALRSAAAAAAAAADTTTGEGEAAAAAAGTLAPEHMPAGQGITAAAPPPSAASGTSATAVVLQQQATPPPPYVGATTTTSTTTGGSDDECRLPPRPTTGPEQQAATLSTGGGNGTGNGGGFSGGGNSAGLGAPPQSSNTSTTMSSVQQQQQASDATASIAQLCSADGGGGGGGGGRGGGGGGGSSSCGPPHYSAAALTSTNSSMRASGLAGWPAEGQWDEASLARAVRLLLGVKFKISDLGLSVQMTGDAQTHISNMRQGTPVFAAPELVASGRLAPAADMYSFGVVLWLLLHGVSLGQVSHLLPRSAIIPAHAALLRHSSPELPPAAAALLADCLAPSPADRPTAAAARERVEHLLQEVLGPELAVLVTSGCERH</sequence>
<organism evidence="5 6">
    <name type="scientific">Chlamydomonas reinhardtii</name>
    <name type="common">Chlamydomonas smithii</name>
    <dbReference type="NCBI Taxonomy" id="3055"/>
    <lineage>
        <taxon>Eukaryota</taxon>
        <taxon>Viridiplantae</taxon>
        <taxon>Chlorophyta</taxon>
        <taxon>core chlorophytes</taxon>
        <taxon>Chlorophyceae</taxon>
        <taxon>CS clade</taxon>
        <taxon>Chlamydomonadales</taxon>
        <taxon>Chlamydomonadaceae</taxon>
        <taxon>Chlamydomonas</taxon>
    </lineage>
</organism>
<feature type="region of interest" description="Disordered" evidence="2">
    <location>
        <begin position="877"/>
        <end position="909"/>
    </location>
</feature>
<keyword evidence="3" id="KW-1133">Transmembrane helix</keyword>
<dbReference type="PROSITE" id="PS00109">
    <property type="entry name" value="PROTEIN_KINASE_TYR"/>
    <property type="match status" value="1"/>
</dbReference>
<dbReference type="InterPro" id="IPR051681">
    <property type="entry name" value="Ser/Thr_Kinases-Pseudokinases"/>
</dbReference>
<gene>
    <name evidence="5" type="ORF">CHLRE_03g146067v5</name>
</gene>
<dbReference type="ExpressionAtlas" id="A0A2K3DVE5">
    <property type="expression patterns" value="baseline"/>
</dbReference>
<dbReference type="PROSITE" id="PS50011">
    <property type="entry name" value="PROTEIN_KINASE_DOM"/>
    <property type="match status" value="1"/>
</dbReference>